<keyword evidence="9" id="KW-1185">Reference proteome</keyword>
<proteinExistence type="predicted"/>
<feature type="transmembrane region" description="Helical" evidence="6">
    <location>
        <begin position="12"/>
        <end position="39"/>
    </location>
</feature>
<evidence type="ECO:0000256" key="6">
    <source>
        <dbReference type="SAM" id="Phobius"/>
    </source>
</evidence>
<dbReference type="Proteomes" id="UP000030647">
    <property type="component" value="Unassembled WGS sequence"/>
</dbReference>
<feature type="transmembrane region" description="Helical" evidence="6">
    <location>
        <begin position="397"/>
        <end position="420"/>
    </location>
</feature>
<dbReference type="OrthoDB" id="9761531at2"/>
<comment type="subcellular location">
    <subcellularLocation>
        <location evidence="1">Cell membrane</location>
        <topology evidence="1">Multi-pass membrane protein</topology>
    </subcellularLocation>
</comment>
<dbReference type="STRING" id="1231336.L248_0198"/>
<dbReference type="eggNOG" id="COG0658">
    <property type="taxonomic scope" value="Bacteria"/>
</dbReference>
<keyword evidence="5 6" id="KW-0472">Membrane</keyword>
<dbReference type="PANTHER" id="PTHR30619">
    <property type="entry name" value="DNA INTERNALIZATION/COMPETENCE PROTEIN COMEC/REC2"/>
    <property type="match status" value="1"/>
</dbReference>
<evidence type="ECO:0000256" key="3">
    <source>
        <dbReference type="ARBA" id="ARBA00022692"/>
    </source>
</evidence>
<feature type="transmembrane region" description="Helical" evidence="6">
    <location>
        <begin position="360"/>
        <end position="377"/>
    </location>
</feature>
<dbReference type="SMART" id="SM00849">
    <property type="entry name" value="Lactamase_B"/>
    <property type="match status" value="1"/>
</dbReference>
<gene>
    <name evidence="8" type="ORF">L248_0198</name>
</gene>
<dbReference type="HOGENOM" id="CLU_010363_2_3_9"/>
<dbReference type="InterPro" id="IPR036866">
    <property type="entry name" value="RibonucZ/Hydroxyglut_hydro"/>
</dbReference>
<reference evidence="9" key="1">
    <citation type="journal article" date="2013" name="Genome Announc.">
        <title>Whole-Genome Sequencing of Lactobacillus shenzhenensis Strain LY-73T.</title>
        <authorList>
            <person name="Lin Z."/>
            <person name="Liu Z."/>
            <person name="Yang R."/>
            <person name="Zou Y."/>
            <person name="Wan D."/>
            <person name="Chen J."/>
            <person name="Guo M."/>
            <person name="Zhao J."/>
            <person name="Fang C."/>
            <person name="Yang R."/>
            <person name="Liu F."/>
        </authorList>
    </citation>
    <scope>NUCLEOTIDE SEQUENCE [LARGE SCALE GENOMIC DNA]</scope>
    <source>
        <strain evidence="9">LY-73</strain>
    </source>
</reference>
<dbReference type="AlphaFoldDB" id="U4TQM7"/>
<feature type="transmembrane region" description="Helical" evidence="6">
    <location>
        <begin position="336"/>
        <end position="353"/>
    </location>
</feature>
<keyword evidence="3 6" id="KW-0812">Transmembrane</keyword>
<dbReference type="PANTHER" id="PTHR30619:SF7">
    <property type="entry name" value="BETA-LACTAMASE DOMAIN PROTEIN"/>
    <property type="match status" value="1"/>
</dbReference>
<dbReference type="InterPro" id="IPR001279">
    <property type="entry name" value="Metallo-B-lactamas"/>
</dbReference>
<dbReference type="GO" id="GO:0005886">
    <property type="term" value="C:plasma membrane"/>
    <property type="evidence" value="ECO:0007669"/>
    <property type="project" value="UniProtKB-SubCell"/>
</dbReference>
<name>U4TQM7_9LACO</name>
<dbReference type="InterPro" id="IPR004477">
    <property type="entry name" value="ComEC_N"/>
</dbReference>
<dbReference type="EMBL" id="KI271582">
    <property type="protein sequence ID" value="ERL66519.1"/>
    <property type="molecule type" value="Genomic_DNA"/>
</dbReference>
<dbReference type="Pfam" id="PF00753">
    <property type="entry name" value="Lactamase_B"/>
    <property type="match status" value="1"/>
</dbReference>
<evidence type="ECO:0000256" key="2">
    <source>
        <dbReference type="ARBA" id="ARBA00022475"/>
    </source>
</evidence>
<dbReference type="InterPro" id="IPR035681">
    <property type="entry name" value="ComA-like_MBL"/>
</dbReference>
<accession>U4TQM7</accession>
<protein>
    <recommendedName>
        <fullName evidence="7">Metallo-beta-lactamase domain-containing protein</fullName>
    </recommendedName>
</protein>
<dbReference type="Pfam" id="PF03772">
    <property type="entry name" value="Competence"/>
    <property type="match status" value="1"/>
</dbReference>
<organism evidence="8 9">
    <name type="scientific">Schleiferilactobacillus shenzhenensis LY-73</name>
    <dbReference type="NCBI Taxonomy" id="1231336"/>
    <lineage>
        <taxon>Bacteria</taxon>
        <taxon>Bacillati</taxon>
        <taxon>Bacillota</taxon>
        <taxon>Bacilli</taxon>
        <taxon>Lactobacillales</taxon>
        <taxon>Lactobacillaceae</taxon>
        <taxon>Schleiferilactobacillus</taxon>
    </lineage>
</organism>
<feature type="transmembrane region" description="Helical" evidence="6">
    <location>
        <begin position="432"/>
        <end position="465"/>
    </location>
</feature>
<feature type="transmembrane region" description="Helical" evidence="6">
    <location>
        <begin position="245"/>
        <end position="267"/>
    </location>
</feature>
<sequence length="767" mass="83312">MTGWRWPDTLGLWTAVTVVGAVCAATTGQPLLASGLFVFGALHCGRLGRRWLIVPAVALAVWAGCFWRWQQQVQPPVAADHQAVAIAVYPSRLKVNGDLVSGRAVASDTGLPLWLSYQFRSADEKAAFAAFTGPMILHGKGTVAPVAGSTNPGQFDFRRFAAAQYGISTQVTMKGGTWTAGLTPHNLSYVNFTGERLRLWLDHRLAPLPAHLQVYVRGLILGGGSSGALARDLRETQTKLGIIHLWSLSGMQVMLLANVLLLVSTWLHLPYERARWLVLGILLLYGLITDWPTGITRSVAMFAAAHLWPRRWAVPALDRMGVVLLLWLFWRPAAFTQLGTLLSFFLAFCLYFAPQRFWQQSLVINVISLPFILAFQFEWQPVTLLLNILLIPVFNYVFFPVMLVVATVVLIGWPVGFAALEKMLMQFDDVLAQLAAGAWGTVATGAVPAVVFAGLLISALVASFVPAGRRWALTGGTVLVIGLCLSRAFPFTDRVAFIDVGQGDSSLVIGRGGGPRVLIDTGGRVDFTRAPWQTRDYAPGITYNVLPVLRYYGVRRLDAVFLSHQDADHMGDLGPLLAAVRVDRIFVGAGMAGLPKLHAAIAQARRPPLITELRAGQRVRIRRLAFTVHHPNQPGTGTNEDSLVLQARIGGQTFLWLGDLAKAGEEKILAGGTAAADVIKLGHHGAATSTSAALLAALQPQLGIISAGRNNRYGHPAAETLAALQQAGVPWLNTAEVGYIEYVGRPWGRAYWHTGTDWSTRLWTSPP</sequence>
<dbReference type="Gene3D" id="3.60.15.10">
    <property type="entry name" value="Ribonuclease Z/Hydroxyacylglutathione hydrolase-like"/>
    <property type="match status" value="1"/>
</dbReference>
<feature type="domain" description="Metallo-beta-lactamase" evidence="7">
    <location>
        <begin position="502"/>
        <end position="709"/>
    </location>
</feature>
<dbReference type="RefSeq" id="WP_022528145.1">
    <property type="nucleotide sequence ID" value="NZ_KI271582.1"/>
</dbReference>
<dbReference type="SUPFAM" id="SSF56281">
    <property type="entry name" value="Metallo-hydrolase/oxidoreductase"/>
    <property type="match status" value="1"/>
</dbReference>
<feature type="transmembrane region" description="Helical" evidence="6">
    <location>
        <begin position="51"/>
        <end position="69"/>
    </location>
</feature>
<dbReference type="eggNOG" id="COG2333">
    <property type="taxonomic scope" value="Bacteria"/>
</dbReference>
<evidence type="ECO:0000256" key="5">
    <source>
        <dbReference type="ARBA" id="ARBA00023136"/>
    </source>
</evidence>
<dbReference type="CDD" id="cd07731">
    <property type="entry name" value="ComA-like_MBL-fold"/>
    <property type="match status" value="1"/>
</dbReference>
<evidence type="ECO:0000313" key="9">
    <source>
        <dbReference type="Proteomes" id="UP000030647"/>
    </source>
</evidence>
<feature type="transmembrane region" description="Helical" evidence="6">
    <location>
        <begin position="273"/>
        <end position="291"/>
    </location>
</feature>
<evidence type="ECO:0000259" key="7">
    <source>
        <dbReference type="SMART" id="SM00849"/>
    </source>
</evidence>
<evidence type="ECO:0000256" key="4">
    <source>
        <dbReference type="ARBA" id="ARBA00022989"/>
    </source>
</evidence>
<keyword evidence="4 6" id="KW-1133">Transmembrane helix</keyword>
<keyword evidence="2" id="KW-1003">Cell membrane</keyword>
<evidence type="ECO:0000313" key="8">
    <source>
        <dbReference type="EMBL" id="ERL66519.1"/>
    </source>
</evidence>
<dbReference type="InterPro" id="IPR052159">
    <property type="entry name" value="Competence_DNA_uptake"/>
</dbReference>
<evidence type="ECO:0000256" key="1">
    <source>
        <dbReference type="ARBA" id="ARBA00004651"/>
    </source>
</evidence>